<dbReference type="AlphaFoldDB" id="A0A6H1Z7S5"/>
<proteinExistence type="predicted"/>
<dbReference type="EMBL" id="MT143698">
    <property type="protein sequence ID" value="QJB00690.1"/>
    <property type="molecule type" value="Genomic_DNA"/>
</dbReference>
<gene>
    <name evidence="2" type="ORF">MM171A00328_0055</name>
    <name evidence="1" type="ORF">MM171B00216_0009</name>
</gene>
<sequence length="78" mass="8949">MPIKLEDELEMLKRLYRHIMAAKEQARLIASSSEAEDTKTAMEWSVQESLASAAERVASLIYQRDPATEQLRKELGRE</sequence>
<evidence type="ECO:0000313" key="1">
    <source>
        <dbReference type="EMBL" id="QJA43509.1"/>
    </source>
</evidence>
<name>A0A6H1Z7S5_9ZZZZ</name>
<dbReference type="EMBL" id="MT143888">
    <property type="protein sequence ID" value="QJA43509.1"/>
    <property type="molecule type" value="Genomic_DNA"/>
</dbReference>
<evidence type="ECO:0000313" key="2">
    <source>
        <dbReference type="EMBL" id="QJB00690.1"/>
    </source>
</evidence>
<organism evidence="1">
    <name type="scientific">viral metagenome</name>
    <dbReference type="NCBI Taxonomy" id="1070528"/>
    <lineage>
        <taxon>unclassified sequences</taxon>
        <taxon>metagenomes</taxon>
        <taxon>organismal metagenomes</taxon>
    </lineage>
</organism>
<accession>A0A6H1Z7S5</accession>
<reference evidence="1" key="1">
    <citation type="submission" date="2020-03" db="EMBL/GenBank/DDBJ databases">
        <title>The deep terrestrial virosphere.</title>
        <authorList>
            <person name="Holmfeldt K."/>
            <person name="Nilsson E."/>
            <person name="Simone D."/>
            <person name="Lopez-Fernandez M."/>
            <person name="Wu X."/>
            <person name="de Brujin I."/>
            <person name="Lundin D."/>
            <person name="Andersson A."/>
            <person name="Bertilsson S."/>
            <person name="Dopson M."/>
        </authorList>
    </citation>
    <scope>NUCLEOTIDE SEQUENCE</scope>
    <source>
        <strain evidence="2">MM171A00328</strain>
        <strain evidence="1">MM171B00216</strain>
    </source>
</reference>
<protein>
    <submittedName>
        <fullName evidence="1">Uncharacterized protein</fullName>
    </submittedName>
</protein>